<keyword evidence="3" id="KW-1185">Reference proteome</keyword>
<evidence type="ECO:0000313" key="3">
    <source>
        <dbReference type="Proteomes" id="UP000658225"/>
    </source>
</evidence>
<feature type="domain" description="DUF1659" evidence="1">
    <location>
        <begin position="3"/>
        <end position="72"/>
    </location>
</feature>
<dbReference type="Proteomes" id="UP000658225">
    <property type="component" value="Unassembled WGS sequence"/>
</dbReference>
<proteinExistence type="predicted"/>
<evidence type="ECO:0000313" key="2">
    <source>
        <dbReference type="EMBL" id="MBE1553873.1"/>
    </source>
</evidence>
<dbReference type="AlphaFoldDB" id="A0A927MHB5"/>
<dbReference type="RefSeq" id="WP_192597672.1">
    <property type="nucleotide sequence ID" value="NZ_JADBEL010000003.1"/>
</dbReference>
<dbReference type="EMBL" id="JADBEL010000003">
    <property type="protein sequence ID" value="MBE1553873.1"/>
    <property type="molecule type" value="Genomic_DNA"/>
</dbReference>
<protein>
    <recommendedName>
        <fullName evidence="1">DUF1659 domain-containing protein</fullName>
    </recommendedName>
</protein>
<sequence length="72" mass="7858">MATIEFKDAIGRVYFDGGLTQDGKIIRKSKSYRGISKNAGADNLYNALKELAQLSAQTFIGTEKVETSSIIN</sequence>
<comment type="caution">
    <text evidence="2">The sequence shown here is derived from an EMBL/GenBank/DDBJ whole genome shotgun (WGS) entry which is preliminary data.</text>
</comment>
<gene>
    <name evidence="2" type="ORF">H4683_000947</name>
</gene>
<dbReference type="InterPro" id="IPR012454">
    <property type="entry name" value="DUF1659"/>
</dbReference>
<organism evidence="2 3">
    <name type="scientific">Sporosarcina limicola</name>
    <dbReference type="NCBI Taxonomy" id="34101"/>
    <lineage>
        <taxon>Bacteria</taxon>
        <taxon>Bacillati</taxon>
        <taxon>Bacillota</taxon>
        <taxon>Bacilli</taxon>
        <taxon>Bacillales</taxon>
        <taxon>Caryophanaceae</taxon>
        <taxon>Sporosarcina</taxon>
    </lineage>
</organism>
<evidence type="ECO:0000259" key="1">
    <source>
        <dbReference type="Pfam" id="PF07872"/>
    </source>
</evidence>
<accession>A0A927MHB5</accession>
<reference evidence="2" key="1">
    <citation type="submission" date="2020-10" db="EMBL/GenBank/DDBJ databases">
        <title>Genomic Encyclopedia of Type Strains, Phase IV (KMG-IV): sequencing the most valuable type-strain genomes for metagenomic binning, comparative biology and taxonomic classification.</title>
        <authorList>
            <person name="Goeker M."/>
        </authorList>
    </citation>
    <scope>NUCLEOTIDE SEQUENCE</scope>
    <source>
        <strain evidence="2">DSM 13886</strain>
    </source>
</reference>
<dbReference type="Pfam" id="PF07872">
    <property type="entry name" value="DUF1659"/>
    <property type="match status" value="1"/>
</dbReference>
<name>A0A927MHB5_9BACL</name>